<name>A0A4Y2CRB3_ARAVE</name>
<dbReference type="EMBL" id="BGPR01000229">
    <property type="protein sequence ID" value="GBM06446.1"/>
    <property type="molecule type" value="Genomic_DNA"/>
</dbReference>
<feature type="region of interest" description="Disordered" evidence="1">
    <location>
        <begin position="19"/>
        <end position="39"/>
    </location>
</feature>
<dbReference type="AlphaFoldDB" id="A0A4Y2CRB3"/>
<proteinExistence type="predicted"/>
<sequence length="105" mass="11938">MPSFQRCLKARKIAIKRQVKNYGSNRSREEKNAPSGEGSPCCFYSHSSSCTKLSINNATTDLRIKKSLFSCIHISNRDGTQGRSVRDHLRLQDPRLRGMELEKPI</sequence>
<comment type="caution">
    <text evidence="2">The sequence shown here is derived from an EMBL/GenBank/DDBJ whole genome shotgun (WGS) entry which is preliminary data.</text>
</comment>
<evidence type="ECO:0000313" key="3">
    <source>
        <dbReference type="Proteomes" id="UP000499080"/>
    </source>
</evidence>
<reference evidence="2 3" key="1">
    <citation type="journal article" date="2019" name="Sci. Rep.">
        <title>Orb-weaving spider Araneus ventricosus genome elucidates the spidroin gene catalogue.</title>
        <authorList>
            <person name="Kono N."/>
            <person name="Nakamura H."/>
            <person name="Ohtoshi R."/>
            <person name="Moran D.A.P."/>
            <person name="Shinohara A."/>
            <person name="Yoshida Y."/>
            <person name="Fujiwara M."/>
            <person name="Mori M."/>
            <person name="Tomita M."/>
            <person name="Arakawa K."/>
        </authorList>
    </citation>
    <scope>NUCLEOTIDE SEQUENCE [LARGE SCALE GENOMIC DNA]</scope>
</reference>
<dbReference type="Proteomes" id="UP000499080">
    <property type="component" value="Unassembled WGS sequence"/>
</dbReference>
<protein>
    <submittedName>
        <fullName evidence="2">Uncharacterized protein</fullName>
    </submittedName>
</protein>
<evidence type="ECO:0000313" key="2">
    <source>
        <dbReference type="EMBL" id="GBM06446.1"/>
    </source>
</evidence>
<gene>
    <name evidence="2" type="ORF">AVEN_58298_1</name>
</gene>
<evidence type="ECO:0000256" key="1">
    <source>
        <dbReference type="SAM" id="MobiDB-lite"/>
    </source>
</evidence>
<accession>A0A4Y2CRB3</accession>
<keyword evidence="3" id="KW-1185">Reference proteome</keyword>
<organism evidence="2 3">
    <name type="scientific">Araneus ventricosus</name>
    <name type="common">Orbweaver spider</name>
    <name type="synonym">Epeira ventricosa</name>
    <dbReference type="NCBI Taxonomy" id="182803"/>
    <lineage>
        <taxon>Eukaryota</taxon>
        <taxon>Metazoa</taxon>
        <taxon>Ecdysozoa</taxon>
        <taxon>Arthropoda</taxon>
        <taxon>Chelicerata</taxon>
        <taxon>Arachnida</taxon>
        <taxon>Araneae</taxon>
        <taxon>Araneomorphae</taxon>
        <taxon>Entelegynae</taxon>
        <taxon>Araneoidea</taxon>
        <taxon>Araneidae</taxon>
        <taxon>Araneus</taxon>
    </lineage>
</organism>